<gene>
    <name evidence="3" type="ORF">SAMN04489798_2216</name>
</gene>
<dbReference type="Gene3D" id="3.40.50.11550">
    <property type="match status" value="1"/>
</dbReference>
<dbReference type="RefSeq" id="WP_157695007.1">
    <property type="nucleotide sequence ID" value="NZ_LT629705.1"/>
</dbReference>
<dbReference type="OrthoDB" id="5653126at2"/>
<proteinExistence type="predicted"/>
<sequence>MNLPESVAPSLLPNPTDEQSLKALVLPFTEACPDMHAMAYEVAKGILDKHGIKGIDPDKVWWHRFDNVSVSSPKAFLGWERYPKPCESLTLPQLVVQRFRLSDQEDPGMPDGDGGFYNEGPHASIFNETNEIRMYPRDVLKDFWALNFAQSYREKMERFWPLHSDDFRTLAKLNFLVRALDEHDGARLNNENLKTVIKAVAGNVSWPVSLDMLRAQAPTVDGLRVCALDIGGYQATDILCITDRNGVNILYTPGETQTFHIFTTLLDFHWWLLLQNNYAENRARFMSHFPLSAQLQDDGKIGLNATIDLLYTTWGAYDHHLINQNAEPITGDVFSWLRDSVKARMYSDADLSLHSNGQLRKKMWIGYLNAFVHLFSSMAGLGWPVALAAVGAGIADMGLNIDQAINGSTKAERKAGVVGAISSGIETLFNLPFLRGATELAEVSEASETFSPQDPVTEPVNERPTSPSGLPPIARFAPGPAYAEQGAELLSSFETNEVLDGLSPVSDEGKFAGIYQPANGGSYVLINDSYYLVRYAEALKTWVIIDPANPYSFYRSLPVRLDSAGEWQPINRPGLFGGGKFDGLWPWGRDSTSLPDIDSPPSAYDIPQASREQLKNLAQGGGNKYDLKDYTASLPKPDGSNPVADFKAMRQTLYRDATAFFESNTLPARPEIPTLPARLPYKDIIKKLFRLVSGLVVGENHSSVASKQFLIENMEVMSKQKIKTLYMEHLLTDFHQADLDVFNRTGTMSENLENYLKILDQGHGTDPSGQFTFMEVVKAARRNHIRVQAIDCMASYRSTGMNGVEDDFRQRMMNFFAHQVISADQAARGAHRWVALMGDSHASTWGGVPGVSELEGGISLRIESTDAGTARGIEVDPGRIPTDNFGRPLASVKGDLRLQLDTPPSVVLAETLEKGLRNTGDCVVMNIDNTATLIHRSSDGTIVRTVIQRDSGSFYIERPSWPSLSGRRFPSITDLSTALRLIGLRPVRLAGS</sequence>
<name>A0A1H0HCZ5_9PSED</name>
<protein>
    <submittedName>
        <fullName evidence="3">C-terminal region of Pasteurella multocida toxin residues 569-1285</fullName>
    </submittedName>
</protein>
<evidence type="ECO:0000259" key="2">
    <source>
        <dbReference type="Pfam" id="PF20178"/>
    </source>
</evidence>
<dbReference type="Proteomes" id="UP000198827">
    <property type="component" value="Chromosome I"/>
</dbReference>
<evidence type="ECO:0000313" key="3">
    <source>
        <dbReference type="EMBL" id="SDO16751.1"/>
    </source>
</evidence>
<dbReference type="EMBL" id="LT629705">
    <property type="protein sequence ID" value="SDO16751.1"/>
    <property type="molecule type" value="Genomic_DNA"/>
</dbReference>
<dbReference type="Pfam" id="PF20178">
    <property type="entry name" value="ToxA_N"/>
    <property type="match status" value="1"/>
</dbReference>
<dbReference type="InterPro" id="IPR046673">
    <property type="entry name" value="ToxA_N"/>
</dbReference>
<dbReference type="AlphaFoldDB" id="A0A1H0HCZ5"/>
<feature type="domain" description="Dermonecrotic toxin N-terminal" evidence="2">
    <location>
        <begin position="30"/>
        <end position="291"/>
    </location>
</feature>
<evidence type="ECO:0000256" key="1">
    <source>
        <dbReference type="SAM" id="MobiDB-lite"/>
    </source>
</evidence>
<dbReference type="SUPFAM" id="SSF159501">
    <property type="entry name" value="EreA/ChaN-like"/>
    <property type="match status" value="1"/>
</dbReference>
<accession>A0A1H0HCZ5</accession>
<reference evidence="3 4" key="1">
    <citation type="submission" date="2016-10" db="EMBL/GenBank/DDBJ databases">
        <authorList>
            <person name="de Groot N.N."/>
        </authorList>
    </citation>
    <scope>NUCLEOTIDE SEQUENCE [LARGE SCALE GENOMIC DNA]</scope>
    <source>
        <strain evidence="3 4">CECT 7543</strain>
    </source>
</reference>
<feature type="region of interest" description="Disordered" evidence="1">
    <location>
        <begin position="445"/>
        <end position="468"/>
    </location>
</feature>
<dbReference type="CDD" id="cd14729">
    <property type="entry name" value="RtxA-like"/>
    <property type="match status" value="1"/>
</dbReference>
<organism evidence="3 4">
    <name type="scientific">Pseudomonas arsenicoxydans</name>
    <dbReference type="NCBI Taxonomy" id="702115"/>
    <lineage>
        <taxon>Bacteria</taxon>
        <taxon>Pseudomonadati</taxon>
        <taxon>Pseudomonadota</taxon>
        <taxon>Gammaproteobacteria</taxon>
        <taxon>Pseudomonadales</taxon>
        <taxon>Pseudomonadaceae</taxon>
        <taxon>Pseudomonas</taxon>
    </lineage>
</organism>
<evidence type="ECO:0000313" key="4">
    <source>
        <dbReference type="Proteomes" id="UP000198827"/>
    </source>
</evidence>